<reference evidence="1" key="1">
    <citation type="submission" date="2018-07" db="EMBL/GenBank/DDBJ databases">
        <title>Annotation of Aphanomyces astaci genome assembly.</title>
        <authorList>
            <person name="Studholme D.J."/>
        </authorList>
    </citation>
    <scope>NUCLEOTIDE SEQUENCE [LARGE SCALE GENOMIC DNA]</scope>
    <source>
        <strain evidence="1">Pc</strain>
    </source>
</reference>
<protein>
    <submittedName>
        <fullName evidence="1">Uncharacterized protein</fullName>
    </submittedName>
</protein>
<comment type="caution">
    <text evidence="1">The sequence shown here is derived from an EMBL/GenBank/DDBJ whole genome shotgun (WGS) entry which is preliminary data.</text>
</comment>
<gene>
    <name evidence="1" type="ORF">B5M09_010029</name>
</gene>
<organism evidence="1 2">
    <name type="scientific">Aphanomyces astaci</name>
    <name type="common">Crayfish plague agent</name>
    <dbReference type="NCBI Taxonomy" id="112090"/>
    <lineage>
        <taxon>Eukaryota</taxon>
        <taxon>Sar</taxon>
        <taxon>Stramenopiles</taxon>
        <taxon>Oomycota</taxon>
        <taxon>Saprolegniomycetes</taxon>
        <taxon>Saprolegniales</taxon>
        <taxon>Verrucalvaceae</taxon>
        <taxon>Aphanomyces</taxon>
    </lineage>
</organism>
<dbReference type="EMBL" id="MZMZ02003630">
    <property type="protein sequence ID" value="RQM21192.1"/>
    <property type="molecule type" value="Genomic_DNA"/>
</dbReference>
<evidence type="ECO:0000313" key="1">
    <source>
        <dbReference type="EMBL" id="RQM21192.1"/>
    </source>
</evidence>
<evidence type="ECO:0000313" key="2">
    <source>
        <dbReference type="Proteomes" id="UP000284702"/>
    </source>
</evidence>
<keyword evidence="2" id="KW-1185">Reference proteome</keyword>
<dbReference type="InterPro" id="IPR011989">
    <property type="entry name" value="ARM-like"/>
</dbReference>
<name>A0A3R7WBY7_APHAT</name>
<proteinExistence type="predicted"/>
<dbReference type="VEuPathDB" id="FungiDB:H257_04878"/>
<dbReference type="Proteomes" id="UP000284702">
    <property type="component" value="Unassembled WGS sequence"/>
</dbReference>
<dbReference type="Gene3D" id="1.25.10.10">
    <property type="entry name" value="Leucine-rich Repeat Variant"/>
    <property type="match status" value="1"/>
</dbReference>
<accession>A0A3R7WBY7</accession>
<dbReference type="AlphaFoldDB" id="A0A3R7WBY7"/>
<sequence length="117" mass="13094">MKVVELALRFPTTTQLTLEVLATAEETAIRDKAVASINKVLDVVTDAAELALLLIKRLTEGDWFTSRVSARWIFPVAYSKVDPASKKELREYVPFRWGINVPIQGATQVKSTILVHQ</sequence>